<sequence>MNTTLARMPAAEGLYLKAATTALRRPKGKPKLPQLGLTVKNVRVSAQQLAEYRKVCGFADSHTLPITFPHVMAAALHLQLMVHPSFPLPMLGLVHVGNRIRQHRGLGSGETYDFDVRLGESREVRAGLEFDINTSVTVDGVEVWSEVMTTLFRIPGPKKGARPPASPRLPTLSEYIAINAPADTGRRYAKVGKDFNPIHLAPLPAKLFGFKRHIAHGMWTLAHCAALLEDRVEGEPTALDVQFRQPLFLPGRASLKFAHRAGAGDKGHGIEFELIANRSDKVHLSGVLR</sequence>
<dbReference type="InterPro" id="IPR002539">
    <property type="entry name" value="MaoC-like_dom"/>
</dbReference>
<evidence type="ECO:0000313" key="2">
    <source>
        <dbReference type="EMBL" id="NKF21673.1"/>
    </source>
</evidence>
<evidence type="ECO:0000313" key="3">
    <source>
        <dbReference type="Proteomes" id="UP000653472"/>
    </source>
</evidence>
<organism evidence="2 3">
    <name type="scientific">Solimonas marina</name>
    <dbReference type="NCBI Taxonomy" id="2714601"/>
    <lineage>
        <taxon>Bacteria</taxon>
        <taxon>Pseudomonadati</taxon>
        <taxon>Pseudomonadota</taxon>
        <taxon>Gammaproteobacteria</taxon>
        <taxon>Nevskiales</taxon>
        <taxon>Nevskiaceae</taxon>
        <taxon>Solimonas</taxon>
    </lineage>
</organism>
<dbReference type="SUPFAM" id="SSF54637">
    <property type="entry name" value="Thioesterase/thiol ester dehydrase-isomerase"/>
    <property type="match status" value="2"/>
</dbReference>
<dbReference type="EMBL" id="JAAVXB010000002">
    <property type="protein sequence ID" value="NKF21673.1"/>
    <property type="molecule type" value="Genomic_DNA"/>
</dbReference>
<dbReference type="Gene3D" id="3.10.129.10">
    <property type="entry name" value="Hotdog Thioesterase"/>
    <property type="match status" value="1"/>
</dbReference>
<feature type="domain" description="MaoC-like" evidence="1">
    <location>
        <begin position="183"/>
        <end position="259"/>
    </location>
</feature>
<gene>
    <name evidence="2" type="ORF">G7Y82_05040</name>
</gene>
<dbReference type="PANTHER" id="PTHR43841:SF1">
    <property type="entry name" value="3-HYDROXYACYL-THIOESTER DEHYDRATASE X"/>
    <property type="match status" value="1"/>
</dbReference>
<dbReference type="Pfam" id="PF01575">
    <property type="entry name" value="MaoC_dehydratas"/>
    <property type="match status" value="1"/>
</dbReference>
<name>A0A969W807_9GAMM</name>
<dbReference type="Proteomes" id="UP000653472">
    <property type="component" value="Unassembled WGS sequence"/>
</dbReference>
<dbReference type="RefSeq" id="WP_168146916.1">
    <property type="nucleotide sequence ID" value="NZ_JAAVXB010000002.1"/>
</dbReference>
<comment type="caution">
    <text evidence="2">The sequence shown here is derived from an EMBL/GenBank/DDBJ whole genome shotgun (WGS) entry which is preliminary data.</text>
</comment>
<accession>A0A969W807</accession>
<dbReference type="AlphaFoldDB" id="A0A969W807"/>
<proteinExistence type="predicted"/>
<keyword evidence="3" id="KW-1185">Reference proteome</keyword>
<protein>
    <submittedName>
        <fullName evidence="2">Acyl dehydratase</fullName>
    </submittedName>
</protein>
<evidence type="ECO:0000259" key="1">
    <source>
        <dbReference type="Pfam" id="PF01575"/>
    </source>
</evidence>
<reference evidence="2" key="1">
    <citation type="submission" date="2020-03" db="EMBL/GenBank/DDBJ databases">
        <title>Solimonas marina sp. nov., isolated from deep seawater of the Pacific Ocean.</title>
        <authorList>
            <person name="Liu X."/>
            <person name="Lai Q."/>
            <person name="Sun F."/>
            <person name="Gai Y."/>
            <person name="Li G."/>
            <person name="Shao Z."/>
        </authorList>
    </citation>
    <scope>NUCLEOTIDE SEQUENCE</scope>
    <source>
        <strain evidence="2">C16B3</strain>
    </source>
</reference>
<dbReference type="InterPro" id="IPR029069">
    <property type="entry name" value="HotDog_dom_sf"/>
</dbReference>
<dbReference type="PANTHER" id="PTHR43841">
    <property type="entry name" value="3-HYDROXYACYL-THIOESTER DEHYDRATASE HTDX-RELATED"/>
    <property type="match status" value="1"/>
</dbReference>